<evidence type="ECO:0000256" key="1">
    <source>
        <dbReference type="ARBA" id="ARBA00008072"/>
    </source>
</evidence>
<reference evidence="6" key="1">
    <citation type="submission" date="2013-07" db="EMBL/GenBank/DDBJ databases">
        <title>The genome of Eucalyptus grandis.</title>
        <authorList>
            <person name="Schmutz J."/>
            <person name="Hayes R."/>
            <person name="Myburg A."/>
            <person name="Tuskan G."/>
            <person name="Grattapaglia D."/>
            <person name="Rokhsar D.S."/>
        </authorList>
    </citation>
    <scope>NUCLEOTIDE SEQUENCE</scope>
    <source>
        <tissue evidence="6">Leaf extractions</tissue>
    </source>
</reference>
<accession>A0A059B0A7</accession>
<dbReference type="GO" id="GO:0046872">
    <property type="term" value="F:metal ion binding"/>
    <property type="evidence" value="ECO:0007669"/>
    <property type="project" value="UniProtKB-KW"/>
</dbReference>
<name>A0A059B0A7_EUCGR</name>
<keyword evidence="5" id="KW-0472">Membrane</keyword>
<feature type="transmembrane region" description="Helical" evidence="5">
    <location>
        <begin position="124"/>
        <end position="149"/>
    </location>
</feature>
<protein>
    <recommendedName>
        <fullName evidence="7">Alcohol dehydrogenase-like C-terminal domain-containing protein</fullName>
    </recommendedName>
</protein>
<evidence type="ECO:0000256" key="4">
    <source>
        <dbReference type="ARBA" id="ARBA00023002"/>
    </source>
</evidence>
<dbReference type="SUPFAM" id="SSF50129">
    <property type="entry name" value="GroES-like"/>
    <property type="match status" value="1"/>
</dbReference>
<evidence type="ECO:0000256" key="5">
    <source>
        <dbReference type="SAM" id="Phobius"/>
    </source>
</evidence>
<organism evidence="6">
    <name type="scientific">Eucalyptus grandis</name>
    <name type="common">Flooded gum</name>
    <dbReference type="NCBI Taxonomy" id="71139"/>
    <lineage>
        <taxon>Eukaryota</taxon>
        <taxon>Viridiplantae</taxon>
        <taxon>Streptophyta</taxon>
        <taxon>Embryophyta</taxon>
        <taxon>Tracheophyta</taxon>
        <taxon>Spermatophyta</taxon>
        <taxon>Magnoliopsida</taxon>
        <taxon>eudicotyledons</taxon>
        <taxon>Gunneridae</taxon>
        <taxon>Pentapetalae</taxon>
        <taxon>rosids</taxon>
        <taxon>malvids</taxon>
        <taxon>Myrtales</taxon>
        <taxon>Myrtaceae</taxon>
        <taxon>Myrtoideae</taxon>
        <taxon>Eucalypteae</taxon>
        <taxon>Eucalyptus</taxon>
    </lineage>
</organism>
<evidence type="ECO:0008006" key="7">
    <source>
        <dbReference type="Google" id="ProtNLM"/>
    </source>
</evidence>
<dbReference type="Gene3D" id="3.90.180.10">
    <property type="entry name" value="Medium-chain alcohol dehydrogenases, catalytic domain"/>
    <property type="match status" value="2"/>
</dbReference>
<evidence type="ECO:0000256" key="2">
    <source>
        <dbReference type="ARBA" id="ARBA00022723"/>
    </source>
</evidence>
<dbReference type="Gene3D" id="3.40.50.720">
    <property type="entry name" value="NAD(P)-binding Rossmann-like Domain"/>
    <property type="match status" value="2"/>
</dbReference>
<dbReference type="InterPro" id="IPR047109">
    <property type="entry name" value="CAD-like"/>
</dbReference>
<gene>
    <name evidence="6" type="ORF">EUGRSUZ_H02434</name>
</gene>
<dbReference type="SUPFAM" id="SSF51735">
    <property type="entry name" value="NAD(P)-binding Rossmann-fold domains"/>
    <property type="match status" value="1"/>
</dbReference>
<comment type="similarity">
    <text evidence="1">Belongs to the zinc-containing alcohol dehydrogenase family.</text>
</comment>
<keyword evidence="2" id="KW-0479">Metal-binding</keyword>
<proteinExistence type="inferred from homology"/>
<dbReference type="OMA" id="TISIMHT"/>
<dbReference type="GO" id="GO:0009809">
    <property type="term" value="P:lignin biosynthetic process"/>
    <property type="evidence" value="ECO:0000318"/>
    <property type="project" value="GO_Central"/>
</dbReference>
<evidence type="ECO:0000313" key="6">
    <source>
        <dbReference type="EMBL" id="KCW59677.1"/>
    </source>
</evidence>
<dbReference type="InterPro" id="IPR036291">
    <property type="entry name" value="NAD(P)-bd_dom_sf"/>
</dbReference>
<keyword evidence="3" id="KW-0862">Zinc</keyword>
<evidence type="ECO:0000256" key="3">
    <source>
        <dbReference type="ARBA" id="ARBA00022833"/>
    </source>
</evidence>
<dbReference type="InParanoid" id="A0A059B0A7"/>
<dbReference type="PANTHER" id="PTHR42683">
    <property type="entry name" value="ALDEHYDE REDUCTASE"/>
    <property type="match status" value="1"/>
</dbReference>
<dbReference type="GO" id="GO:0045551">
    <property type="term" value="F:cinnamyl-alcohol dehydrogenase activity"/>
    <property type="evidence" value="ECO:0000318"/>
    <property type="project" value="GO_Central"/>
</dbReference>
<sequence>MKASGRAIRDSSGHLSPFQFSRRDNLENCGPKMIMTYSAKYYDGTTTYGGYLVIMVSNEHLVIKILDNLPLDGGAPLLCDGITVYNPLTYYGLDKAEMHLEMVGLCGLGHMAIKFAKAMMSLKFAMGIMNGIIGTISIMHTLLPLISFLKTHGKLVMAGAPEKLLELLTFPLLMGQNIMGRSCVGGVKEMKEMIDFASKHNKITDIELIPMDYVNTAMQHLLKIDFK</sequence>
<dbReference type="AlphaFoldDB" id="A0A059B0A7"/>
<dbReference type="EMBL" id="KK198760">
    <property type="protein sequence ID" value="KCW59677.1"/>
    <property type="molecule type" value="Genomic_DNA"/>
</dbReference>
<keyword evidence="5" id="KW-0812">Transmembrane</keyword>
<keyword evidence="5" id="KW-1133">Transmembrane helix</keyword>
<dbReference type="InterPro" id="IPR011032">
    <property type="entry name" value="GroES-like_sf"/>
</dbReference>
<dbReference type="Gramene" id="KCW59677">
    <property type="protein sequence ID" value="KCW59677"/>
    <property type="gene ID" value="EUGRSUZ_H02434"/>
</dbReference>
<dbReference type="STRING" id="71139.A0A059B0A7"/>
<keyword evidence="4" id="KW-0560">Oxidoreductase</keyword>